<dbReference type="PANTHER" id="PTHR38445:SF10">
    <property type="entry name" value="GNTR-FAMILY TRANSCRIPTIONAL REGULATOR"/>
    <property type="match status" value="1"/>
</dbReference>
<dbReference type="HOGENOM" id="CLU_017584_10_0_6"/>
<dbReference type="Proteomes" id="UP000008555">
    <property type="component" value="Chromosome"/>
</dbReference>
<accession>A9KDZ0</accession>
<dbReference type="AlphaFoldDB" id="A9KDZ0"/>
<dbReference type="Gene3D" id="6.10.250.1220">
    <property type="match status" value="1"/>
</dbReference>
<protein>
    <submittedName>
        <fullName evidence="5">Transcriptional regulator, GntR family</fullName>
    </submittedName>
</protein>
<dbReference type="PANTHER" id="PTHR38445">
    <property type="entry name" value="HTH-TYPE TRANSCRIPTIONAL REPRESSOR YTRA"/>
    <property type="match status" value="1"/>
</dbReference>
<evidence type="ECO:0000313" key="5">
    <source>
        <dbReference type="EMBL" id="ABS78480.1"/>
    </source>
</evidence>
<proteinExistence type="predicted"/>
<dbReference type="InterPro" id="IPR036390">
    <property type="entry name" value="WH_DNA-bd_sf"/>
</dbReference>
<keyword evidence="3" id="KW-0804">Transcription</keyword>
<dbReference type="KEGG" id="cbd:CBUD_0823"/>
<keyword evidence="2" id="KW-0238">DNA-binding</keyword>
<evidence type="ECO:0000256" key="2">
    <source>
        <dbReference type="ARBA" id="ARBA00023125"/>
    </source>
</evidence>
<dbReference type="SUPFAM" id="SSF46785">
    <property type="entry name" value="Winged helix' DNA-binding domain"/>
    <property type="match status" value="1"/>
</dbReference>
<dbReference type="EMBL" id="CP000733">
    <property type="protein sequence ID" value="ABS78480.1"/>
    <property type="molecule type" value="Genomic_DNA"/>
</dbReference>
<dbReference type="InterPro" id="IPR036388">
    <property type="entry name" value="WH-like_DNA-bd_sf"/>
</dbReference>
<reference evidence="5 6" key="1">
    <citation type="journal article" date="2009" name="Infect. Immun.">
        <title>Comparative genomics reveal extensive transposon-mediated genomic plasticity and diversity among potential effector proteins within the genus Coxiella.</title>
        <authorList>
            <person name="Beare P.A."/>
            <person name="Unsworth N."/>
            <person name="Andoh M."/>
            <person name="Voth D.E."/>
            <person name="Omsland A."/>
            <person name="Gilk S.D."/>
            <person name="Williams K.P."/>
            <person name="Sobral B.W."/>
            <person name="Kupko J.J.III."/>
            <person name="Porcella S.F."/>
            <person name="Samuel J.E."/>
            <person name="Heinzen R.A."/>
        </authorList>
    </citation>
    <scope>NUCLEOTIDE SEQUENCE [LARGE SCALE GENOMIC DNA]</scope>
    <source>
        <strain evidence="5 6">Dugway 5J108-111</strain>
    </source>
</reference>
<dbReference type="RefSeq" id="WP_005768967.1">
    <property type="nucleotide sequence ID" value="NC_009727.1"/>
</dbReference>
<evidence type="ECO:0000313" key="6">
    <source>
        <dbReference type="Proteomes" id="UP000008555"/>
    </source>
</evidence>
<gene>
    <name evidence="5" type="ordered locus">CBUD_0823</name>
</gene>
<dbReference type="Pfam" id="PF00392">
    <property type="entry name" value="GntR"/>
    <property type="match status" value="1"/>
</dbReference>
<organism evidence="5 6">
    <name type="scientific">Coxiella burnetii (strain Dugway 5J108-111)</name>
    <dbReference type="NCBI Taxonomy" id="434922"/>
    <lineage>
        <taxon>Bacteria</taxon>
        <taxon>Pseudomonadati</taxon>
        <taxon>Pseudomonadota</taxon>
        <taxon>Gammaproteobacteria</taxon>
        <taxon>Legionellales</taxon>
        <taxon>Coxiellaceae</taxon>
        <taxon>Coxiella</taxon>
    </lineage>
</organism>
<dbReference type="PROSITE" id="PS50949">
    <property type="entry name" value="HTH_GNTR"/>
    <property type="match status" value="1"/>
</dbReference>
<name>A9KDZ0_COXBN</name>
<dbReference type="GO" id="GO:0003677">
    <property type="term" value="F:DNA binding"/>
    <property type="evidence" value="ECO:0007669"/>
    <property type="project" value="UniProtKB-KW"/>
</dbReference>
<dbReference type="GO" id="GO:0003700">
    <property type="term" value="F:DNA-binding transcription factor activity"/>
    <property type="evidence" value="ECO:0007669"/>
    <property type="project" value="InterPro"/>
</dbReference>
<evidence type="ECO:0000256" key="3">
    <source>
        <dbReference type="ARBA" id="ARBA00023163"/>
    </source>
</evidence>
<feature type="domain" description="HTH gntR-type" evidence="4">
    <location>
        <begin position="8"/>
        <end position="76"/>
    </location>
</feature>
<evidence type="ECO:0000259" key="4">
    <source>
        <dbReference type="PROSITE" id="PS50949"/>
    </source>
</evidence>
<keyword evidence="1" id="KW-0805">Transcription regulation</keyword>
<sequence>MMRWDDKKPIYQQLRDKIVEAIIDGSYVEGEMIPSIRKISTEYQINPLTVSKAYQSLLDDNVIEKRRGLGMLVKAGARQRLLTQEKQYFLKKQWPQIKNKLERLGIDLKELLK</sequence>
<dbReference type="CDD" id="cd07377">
    <property type="entry name" value="WHTH_GntR"/>
    <property type="match status" value="1"/>
</dbReference>
<dbReference type="SMR" id="A9KDZ0"/>
<evidence type="ECO:0000256" key="1">
    <source>
        <dbReference type="ARBA" id="ARBA00023015"/>
    </source>
</evidence>
<dbReference type="Gene3D" id="1.10.10.10">
    <property type="entry name" value="Winged helix-like DNA-binding domain superfamily/Winged helix DNA-binding domain"/>
    <property type="match status" value="1"/>
</dbReference>
<dbReference type="SMART" id="SM00345">
    <property type="entry name" value="HTH_GNTR"/>
    <property type="match status" value="1"/>
</dbReference>
<dbReference type="InterPro" id="IPR000524">
    <property type="entry name" value="Tscrpt_reg_HTH_GntR"/>
</dbReference>